<dbReference type="Proteomes" id="UP000076532">
    <property type="component" value="Unassembled WGS sequence"/>
</dbReference>
<accession>A0A166GKE2</accession>
<evidence type="ECO:0008006" key="3">
    <source>
        <dbReference type="Google" id="ProtNLM"/>
    </source>
</evidence>
<name>A0A166GKE2_9AGAM</name>
<protein>
    <recommendedName>
        <fullName evidence="3">Reverse transcriptase domain-containing protein</fullName>
    </recommendedName>
</protein>
<proteinExistence type="predicted"/>
<evidence type="ECO:0000313" key="2">
    <source>
        <dbReference type="Proteomes" id="UP000076532"/>
    </source>
</evidence>
<evidence type="ECO:0000313" key="1">
    <source>
        <dbReference type="EMBL" id="KZP17926.1"/>
    </source>
</evidence>
<organism evidence="1 2">
    <name type="scientific">Athelia psychrophila</name>
    <dbReference type="NCBI Taxonomy" id="1759441"/>
    <lineage>
        <taxon>Eukaryota</taxon>
        <taxon>Fungi</taxon>
        <taxon>Dikarya</taxon>
        <taxon>Basidiomycota</taxon>
        <taxon>Agaricomycotina</taxon>
        <taxon>Agaricomycetes</taxon>
        <taxon>Agaricomycetidae</taxon>
        <taxon>Atheliales</taxon>
        <taxon>Atheliaceae</taxon>
        <taxon>Athelia</taxon>
    </lineage>
</organism>
<gene>
    <name evidence="1" type="ORF">FIBSPDRAFT_1028579</name>
</gene>
<dbReference type="AlphaFoldDB" id="A0A166GKE2"/>
<keyword evidence="2" id="KW-1185">Reference proteome</keyword>
<dbReference type="OrthoDB" id="3049395at2759"/>
<reference evidence="1 2" key="1">
    <citation type="journal article" date="2016" name="Mol. Biol. Evol.">
        <title>Comparative Genomics of Early-Diverging Mushroom-Forming Fungi Provides Insights into the Origins of Lignocellulose Decay Capabilities.</title>
        <authorList>
            <person name="Nagy L.G."/>
            <person name="Riley R."/>
            <person name="Tritt A."/>
            <person name="Adam C."/>
            <person name="Daum C."/>
            <person name="Floudas D."/>
            <person name="Sun H."/>
            <person name="Yadav J.S."/>
            <person name="Pangilinan J."/>
            <person name="Larsson K.H."/>
            <person name="Matsuura K."/>
            <person name="Barry K."/>
            <person name="Labutti K."/>
            <person name="Kuo R."/>
            <person name="Ohm R.A."/>
            <person name="Bhattacharya S.S."/>
            <person name="Shirouzu T."/>
            <person name="Yoshinaga Y."/>
            <person name="Martin F.M."/>
            <person name="Grigoriev I.V."/>
            <person name="Hibbett D.S."/>
        </authorList>
    </citation>
    <scope>NUCLEOTIDE SEQUENCE [LARGE SCALE GENOMIC DNA]</scope>
    <source>
        <strain evidence="1 2">CBS 109695</strain>
    </source>
</reference>
<sequence>IRCRIASHPEKSATFPDGVSYADITDIEKTNLTGLYRLVVLESCHHQTLTLLIALGLREWMENYNEYPTSIAKRRPQELPRNYLFILRHTIDKARSLGRPLHICFVEFTNAFPSTQHPVKLYARGMCGPLFDYLCQWQCA</sequence>
<feature type="non-terminal residue" evidence="1">
    <location>
        <position position="1"/>
    </location>
</feature>
<dbReference type="EMBL" id="KV417577">
    <property type="protein sequence ID" value="KZP17926.1"/>
    <property type="molecule type" value="Genomic_DNA"/>
</dbReference>